<evidence type="ECO:0000256" key="4">
    <source>
        <dbReference type="ARBA" id="ARBA00022737"/>
    </source>
</evidence>
<evidence type="ECO:0000256" key="3">
    <source>
        <dbReference type="ARBA" id="ARBA00022729"/>
    </source>
</evidence>
<dbReference type="GeneTree" id="ENSGT00940000156850"/>
<proteinExistence type="predicted"/>
<dbReference type="InterPro" id="IPR001846">
    <property type="entry name" value="VWF_type-D"/>
</dbReference>
<organism evidence="9">
    <name type="scientific">Petromyzon marinus</name>
    <name type="common">Sea lamprey</name>
    <dbReference type="NCBI Taxonomy" id="7757"/>
    <lineage>
        <taxon>Eukaryota</taxon>
        <taxon>Metazoa</taxon>
        <taxon>Chordata</taxon>
        <taxon>Craniata</taxon>
        <taxon>Vertebrata</taxon>
        <taxon>Cyclostomata</taxon>
        <taxon>Hyperoartia</taxon>
        <taxon>Petromyzontiformes</taxon>
        <taxon>Petromyzontidae</taxon>
        <taxon>Petromyzon</taxon>
    </lineage>
</organism>
<sequence length="1453" mass="158390">RECKPDSHYETCAPPCPTTCSNVTLPGACQQPCGEGCVCDEGFVFSGDKCVPQDQCGCLDRNDLYHPLGDSWFATQNCSLHCSCGSAGGVVCEPWQCGASENCSVQNGIFGCHNVVAARCLVMGDPHYTTFDGLYYNFMGTCIYTTAKLCNISSSLPHFNVETKNERRGHASVSYVRDVHVDVYGHRVTLSLQHALLLDGERVTPPLVLPGMHVSLSGSYLVLMTNFSLTVRFDGHHQVEVSVPMEYAGQLCGLCGGNFNGDIEDDLLMPNGSLAASETKLGNSWISDNSSASSCKILFMKTALCLLSGFLDRFAGGFVPHNPLGTRGAFQECHAVVNPEQFFITCVLDQCWMDGNEQFLCASMQTYADQCAQHGVIIMWRNDTFCLILCKHNSHYESCAPPCPATCSNVTLPGACQQPCGEGCVCDEGFVFSGDKCVPQDECGCMDHNEFYHPLGDSWFATQNCSLHCSCGDAGGMVCEPWQCGVSEICSVQNGSLGCHISVAARCVVQGDPHYTTFDGLYYDFMGACIYTTAKLCNISSSLPHFNVETKNERFNPSISVLQDVYVDVFGHRITMTLMCYDLQLDGERVTPPLVLPGMHVSLSGSYLVLMTNFSLTVRFDGHHQVEVSVPMEYAGQLCGLCGGNFNGDIEDDLLMPNGSLAASEISLVLNCSTPFPAFYAFNFFFMSQDLCRAIHSAHRAFQECHAVVNPEQFFITCVLDQCWMDGNEQFLCASMQTYADQCAQHGVIIMWRNDTFCHYVEAQCTSDSHYESCAPTCPATCSNVTLPGACQQPCGEGCVCDEGFVFSGDKCVPQDQCGCMDDNDLYHPLGDSWFATQNCSLHCSCGDAGGMVCEPWQCGVAEICSVQNGSLGCHISVAARCVVQGDPHYTTFDGLYYDFMGACIYTTAKLCNISSSLPHFNVETKNERFNPSISVLQDVYVDVFGHRITMSRGALMCFDLQLDGERVTPPLVLPGMHVSLSGSYLVLMTNFSLTVRFDGYYQVVVSVPMEYAGQLCGLCGGNFNGDIDDDLLMPNGSLAASETKLGNSWISDNSSADLTSETLWLRLLKAIYGLFTASQKSPGGSGVRGEACARPEHRFTVLLSTRAFQECHAVVNPEQFFITCVLDQCWMDGNEQFLCASMQTYADQCAQHGVIIMWRNDTFCQAQCTSDSHYESCAPPCPARCSNVTLPGACQQPCGEGCVCDEGFVFSGDKCVPQDQCGCMDDNDLYHPLGDSWFATQNCSLHCSCGDAGGMVCEPWQCGVSEICSVQNGSLGCHSSFSVAARCVVQGDPHYTTFDGLYYDFMGACIYTTAKLCNISSSLPHFNVETKNERFNPSISVLQDVYVDVFGHRITMTLMCFDLQLDGERVTPPLVLPGMHVSLSGSYLVLMTNFSLTVRFDGYYQVVVSVPMEYAGQLCGLCGGNFNGDIDDDLLMPNGSLAASETKLGNSW</sequence>
<dbReference type="InterPro" id="IPR025615">
    <property type="entry name" value="TILa_dom"/>
</dbReference>
<dbReference type="Pfam" id="PF00094">
    <property type="entry name" value="VWD"/>
    <property type="match status" value="4"/>
</dbReference>
<keyword evidence="4" id="KW-0677">Repeat</keyword>
<dbReference type="InterPro" id="IPR002919">
    <property type="entry name" value="TIL_dom"/>
</dbReference>
<keyword evidence="5" id="KW-0472">Membrane</keyword>
<dbReference type="CDD" id="cd19941">
    <property type="entry name" value="TIL"/>
    <property type="match status" value="4"/>
</dbReference>
<evidence type="ECO:0000259" key="8">
    <source>
        <dbReference type="PROSITE" id="PS51233"/>
    </source>
</evidence>
<reference evidence="9" key="1">
    <citation type="submission" date="2025-08" db="UniProtKB">
        <authorList>
            <consortium name="Ensembl"/>
        </authorList>
    </citation>
    <scope>IDENTIFICATION</scope>
</reference>
<dbReference type="HOGENOM" id="CLU_001167_0_0_1"/>
<dbReference type="Ensembl" id="ENSPMAT00000009245.1">
    <property type="protein sequence ID" value="ENSPMAP00000009205.1"/>
    <property type="gene ID" value="ENSPMAG00000008349.1"/>
</dbReference>
<feature type="domain" description="VWFD" evidence="8">
    <location>
        <begin position="505"/>
        <end position="673"/>
    </location>
</feature>
<dbReference type="PROSITE" id="PS51233">
    <property type="entry name" value="VWFD"/>
    <property type="match status" value="4"/>
</dbReference>
<comment type="subcellular location">
    <subcellularLocation>
        <location evidence="1">Cell membrane</location>
    </subcellularLocation>
</comment>
<feature type="domain" description="VWFD" evidence="8">
    <location>
        <begin position="1286"/>
        <end position="1453"/>
    </location>
</feature>
<dbReference type="SMART" id="SM00832">
    <property type="entry name" value="C8"/>
    <property type="match status" value="3"/>
</dbReference>
<keyword evidence="7" id="KW-0325">Glycoprotein</keyword>
<dbReference type="InterPro" id="IPR052749">
    <property type="entry name" value="Alpha-tectorin"/>
</dbReference>
<dbReference type="OMA" id="VPMEYAG"/>
<protein>
    <recommendedName>
        <fullName evidence="8">VWFD domain-containing protein</fullName>
    </recommendedName>
</protein>
<dbReference type="Pfam" id="PF08742">
    <property type="entry name" value="C8"/>
    <property type="match status" value="3"/>
</dbReference>
<dbReference type="Gene3D" id="2.10.25.10">
    <property type="entry name" value="Laminin"/>
    <property type="match status" value="4"/>
</dbReference>
<dbReference type="SMART" id="SM00215">
    <property type="entry name" value="VWC_out"/>
    <property type="match status" value="4"/>
</dbReference>
<feature type="domain" description="VWFD" evidence="8">
    <location>
        <begin position="880"/>
        <end position="1058"/>
    </location>
</feature>
<accession>S4RVG5</accession>
<evidence type="ECO:0000256" key="7">
    <source>
        <dbReference type="ARBA" id="ARBA00023180"/>
    </source>
</evidence>
<dbReference type="FunFam" id="2.10.25.10:FF:000055">
    <property type="entry name" value="alpha-tectorin isoform X1"/>
    <property type="match status" value="4"/>
</dbReference>
<dbReference type="STRING" id="7757.ENSPMAP00000009205"/>
<name>S4RVG5_PETMA</name>
<keyword evidence="2" id="KW-1003">Cell membrane</keyword>
<dbReference type="SMART" id="SM00216">
    <property type="entry name" value="VWD"/>
    <property type="match status" value="4"/>
</dbReference>
<dbReference type="GO" id="GO:0005886">
    <property type="term" value="C:plasma membrane"/>
    <property type="evidence" value="ECO:0007669"/>
    <property type="project" value="UniProtKB-SubCell"/>
</dbReference>
<reference evidence="9" key="2">
    <citation type="submission" date="2025-09" db="UniProtKB">
        <authorList>
            <consortium name="Ensembl"/>
        </authorList>
    </citation>
    <scope>IDENTIFICATION</scope>
</reference>
<dbReference type="PANTHER" id="PTHR46160:SF9">
    <property type="entry name" value="PROTEIN PRY2-RELATED"/>
    <property type="match status" value="1"/>
</dbReference>
<keyword evidence="3" id="KW-0732">Signal</keyword>
<dbReference type="InterPro" id="IPR036084">
    <property type="entry name" value="Ser_inhib-like_sf"/>
</dbReference>
<evidence type="ECO:0000313" key="9">
    <source>
        <dbReference type="Ensembl" id="ENSPMAP00000009205.1"/>
    </source>
</evidence>
<feature type="domain" description="VWFD" evidence="8">
    <location>
        <begin position="118"/>
        <end position="296"/>
    </location>
</feature>
<dbReference type="PANTHER" id="PTHR46160">
    <property type="entry name" value="ALPHA-TECTORIN-RELATED"/>
    <property type="match status" value="1"/>
</dbReference>
<evidence type="ECO:0000256" key="1">
    <source>
        <dbReference type="ARBA" id="ARBA00004236"/>
    </source>
</evidence>
<dbReference type="SUPFAM" id="SSF57567">
    <property type="entry name" value="Serine protease inhibitors"/>
    <property type="match status" value="4"/>
</dbReference>
<dbReference type="InterPro" id="IPR001007">
    <property type="entry name" value="VWF_dom"/>
</dbReference>
<evidence type="ECO:0000256" key="5">
    <source>
        <dbReference type="ARBA" id="ARBA00023136"/>
    </source>
</evidence>
<dbReference type="Pfam" id="PF01826">
    <property type="entry name" value="TIL"/>
    <property type="match status" value="4"/>
</dbReference>
<dbReference type="Pfam" id="PF12714">
    <property type="entry name" value="TILa"/>
    <property type="match status" value="4"/>
</dbReference>
<evidence type="ECO:0000256" key="2">
    <source>
        <dbReference type="ARBA" id="ARBA00022475"/>
    </source>
</evidence>
<dbReference type="InterPro" id="IPR014853">
    <property type="entry name" value="VWF/SSPO/ZAN-like_Cys-rich_dom"/>
</dbReference>
<evidence type="ECO:0000256" key="6">
    <source>
        <dbReference type="ARBA" id="ARBA00023157"/>
    </source>
</evidence>
<keyword evidence="6" id="KW-1015">Disulfide bond</keyword>